<dbReference type="Proteomes" id="UP000017836">
    <property type="component" value="Unassembled WGS sequence"/>
</dbReference>
<proteinExistence type="predicted"/>
<evidence type="ECO:0000256" key="1">
    <source>
        <dbReference type="SAM" id="MobiDB-lite"/>
    </source>
</evidence>
<protein>
    <submittedName>
        <fullName evidence="2">Uncharacterized protein</fullName>
    </submittedName>
</protein>
<feature type="compositionally biased region" description="Basic and acidic residues" evidence="1">
    <location>
        <begin position="98"/>
        <end position="109"/>
    </location>
</feature>
<evidence type="ECO:0000313" key="3">
    <source>
        <dbReference type="Proteomes" id="UP000017836"/>
    </source>
</evidence>
<feature type="compositionally biased region" description="Acidic residues" evidence="1">
    <location>
        <begin position="71"/>
        <end position="80"/>
    </location>
</feature>
<dbReference type="Gramene" id="ERM97272">
    <property type="protein sequence ID" value="ERM97272"/>
    <property type="gene ID" value="AMTR_s00119p00126040"/>
</dbReference>
<reference evidence="3" key="1">
    <citation type="journal article" date="2013" name="Science">
        <title>The Amborella genome and the evolution of flowering plants.</title>
        <authorList>
            <consortium name="Amborella Genome Project"/>
        </authorList>
    </citation>
    <scope>NUCLEOTIDE SEQUENCE [LARGE SCALE GENOMIC DNA]</scope>
</reference>
<feature type="region of interest" description="Disordered" evidence="1">
    <location>
        <begin position="21"/>
        <end position="109"/>
    </location>
</feature>
<feature type="compositionally biased region" description="Basic residues" evidence="1">
    <location>
        <begin position="39"/>
        <end position="53"/>
    </location>
</feature>
<organism evidence="2 3">
    <name type="scientific">Amborella trichopoda</name>
    <dbReference type="NCBI Taxonomy" id="13333"/>
    <lineage>
        <taxon>Eukaryota</taxon>
        <taxon>Viridiplantae</taxon>
        <taxon>Streptophyta</taxon>
        <taxon>Embryophyta</taxon>
        <taxon>Tracheophyta</taxon>
        <taxon>Spermatophyta</taxon>
        <taxon>Magnoliopsida</taxon>
        <taxon>Amborellales</taxon>
        <taxon>Amborellaceae</taxon>
        <taxon>Amborella</taxon>
    </lineage>
</organism>
<name>W1NNE4_AMBTC</name>
<feature type="non-terminal residue" evidence="2">
    <location>
        <position position="1"/>
    </location>
</feature>
<gene>
    <name evidence="2" type="ORF">AMTR_s00119p00126040</name>
</gene>
<evidence type="ECO:0000313" key="2">
    <source>
        <dbReference type="EMBL" id="ERM97272.1"/>
    </source>
</evidence>
<dbReference type="AlphaFoldDB" id="W1NNE4"/>
<keyword evidence="3" id="KW-1185">Reference proteome</keyword>
<dbReference type="EMBL" id="KI396540">
    <property type="protein sequence ID" value="ERM97272.1"/>
    <property type="molecule type" value="Genomic_DNA"/>
</dbReference>
<accession>W1NNE4</accession>
<dbReference type="HOGENOM" id="CLU_2190664_0_0_1"/>
<feature type="compositionally biased region" description="Polar residues" evidence="1">
    <location>
        <begin position="84"/>
        <end position="93"/>
    </location>
</feature>
<sequence>VGKVEVFPGEGLTWGQVHEVVGTPLNPMRTTQSQSQSQRKGRRKAKEKGKRLMGLREEDEANSNETRDDAQYVEEGDDSYYDSMASSLDSTHGGNDIELSKVIRGGDEW</sequence>